<dbReference type="OMA" id="INPEYSM"/>
<evidence type="ECO:0000256" key="1">
    <source>
        <dbReference type="SAM" id="MobiDB-lite"/>
    </source>
</evidence>
<dbReference type="Pfam" id="PF07004">
    <property type="entry name" value="SHIPPO-rpt"/>
    <property type="match status" value="4"/>
</dbReference>
<evidence type="ECO:0000313" key="3">
    <source>
        <dbReference type="Proteomes" id="UP000008672"/>
    </source>
</evidence>
<dbReference type="GeneID" id="102360028"/>
<dbReference type="InterPro" id="IPR010736">
    <property type="entry name" value="SHIPPO-rpt"/>
</dbReference>
<dbReference type="AlphaFoldDB" id="H3B3W0"/>
<dbReference type="GO" id="GO:0005856">
    <property type="term" value="C:cytoskeleton"/>
    <property type="evidence" value="ECO:0007669"/>
    <property type="project" value="TreeGrafter"/>
</dbReference>
<feature type="region of interest" description="Disordered" evidence="1">
    <location>
        <begin position="112"/>
        <end position="139"/>
    </location>
</feature>
<dbReference type="EMBL" id="AFYH01060381">
    <property type="status" value="NOT_ANNOTATED_CDS"/>
    <property type="molecule type" value="Genomic_DNA"/>
</dbReference>
<accession>H3B3W0</accession>
<proteinExistence type="predicted"/>
<protein>
    <recommendedName>
        <fullName evidence="4">Outer dense fiber of sperm tails 3</fullName>
    </recommendedName>
</protein>
<dbReference type="Ensembl" id="ENSLACT00000016695.2">
    <property type="protein sequence ID" value="ENSLACP00000016581.2"/>
    <property type="gene ID" value="ENSLACG00000014613.2"/>
</dbReference>
<keyword evidence="3" id="KW-1185">Reference proteome</keyword>
<feature type="region of interest" description="Disordered" evidence="1">
    <location>
        <begin position="1"/>
        <end position="21"/>
    </location>
</feature>
<dbReference type="InParanoid" id="H3B3W0"/>
<dbReference type="RefSeq" id="XP_005994969.1">
    <property type="nucleotide sequence ID" value="XM_005994907.3"/>
</dbReference>
<name>H3B3W0_LATCH</name>
<dbReference type="HOGENOM" id="CLU_088282_1_0_1"/>
<reference evidence="3" key="1">
    <citation type="submission" date="2011-08" db="EMBL/GenBank/DDBJ databases">
        <title>The draft genome of Latimeria chalumnae.</title>
        <authorList>
            <person name="Di Palma F."/>
            <person name="Alfoldi J."/>
            <person name="Johnson J."/>
            <person name="Berlin A."/>
            <person name="Gnerre S."/>
            <person name="Jaffe D."/>
            <person name="MacCallum I."/>
            <person name="Young S."/>
            <person name="Walker B.J."/>
            <person name="Lander E."/>
            <person name="Lindblad-Toh K."/>
        </authorList>
    </citation>
    <scope>NUCLEOTIDE SEQUENCE [LARGE SCALE GENOMIC DNA]</scope>
    <source>
        <strain evidence="3">Wild caught</strain>
    </source>
</reference>
<dbReference type="STRING" id="7897.ENSLACP00000016581"/>
<dbReference type="PANTHER" id="PTHR21580">
    <property type="entry name" value="SHIPPO-1-RELATED"/>
    <property type="match status" value="1"/>
</dbReference>
<gene>
    <name evidence="2" type="primary">LOC102360028</name>
</gene>
<evidence type="ECO:0000313" key="2">
    <source>
        <dbReference type="Ensembl" id="ENSLACP00000016581.2"/>
    </source>
</evidence>
<dbReference type="eggNOG" id="ENOG502QRKE">
    <property type="taxonomic scope" value="Eukaryota"/>
</dbReference>
<sequence length="251" mass="27761">MATGKKPVLIEGREKGPGPGRYGLPSTVGYINHDFTKYTSPAYSFGIKGGPPLFGTTIGPGPRYLVHPKYTRVGKDGSPVYTLHSKYKDLNFFQPPGPGAYSPERYCPLGKDQSPAYSLSDRTRYRQSDPNPAANKYSVPSVIGPRVPHKYSYPCYSVTGRSKIGSFLEDFGKSPSPNRYKIPNQNVYDNEMPSYTMQARTKLLGDTTTKPGPGAHCPERVVLNKPRAPTFYMGNKHSEFEMPLIVEADIN</sequence>
<organism evidence="2 3">
    <name type="scientific">Latimeria chalumnae</name>
    <name type="common">Coelacanth</name>
    <dbReference type="NCBI Taxonomy" id="7897"/>
    <lineage>
        <taxon>Eukaryota</taxon>
        <taxon>Metazoa</taxon>
        <taxon>Chordata</taxon>
        <taxon>Craniata</taxon>
        <taxon>Vertebrata</taxon>
        <taxon>Euteleostomi</taxon>
        <taxon>Coelacanthiformes</taxon>
        <taxon>Coelacanthidae</taxon>
        <taxon>Latimeria</taxon>
    </lineage>
</organism>
<reference evidence="2" key="2">
    <citation type="submission" date="2025-08" db="UniProtKB">
        <authorList>
            <consortium name="Ensembl"/>
        </authorList>
    </citation>
    <scope>IDENTIFICATION</scope>
</reference>
<dbReference type="GeneTree" id="ENSGT00940000160480"/>
<evidence type="ECO:0008006" key="4">
    <source>
        <dbReference type="Google" id="ProtNLM"/>
    </source>
</evidence>
<dbReference type="Proteomes" id="UP000008672">
    <property type="component" value="Unassembled WGS sequence"/>
</dbReference>
<dbReference type="KEGG" id="lcm:102360028"/>
<reference evidence="2" key="3">
    <citation type="submission" date="2025-09" db="UniProtKB">
        <authorList>
            <consortium name="Ensembl"/>
        </authorList>
    </citation>
    <scope>IDENTIFICATION</scope>
</reference>
<dbReference type="OrthoDB" id="429991at2759"/>
<dbReference type="PANTHER" id="PTHR21580:SF57">
    <property type="entry name" value="OUTER DENSE FIBER OF SPERM TAILS 3-LIKE 2-RELATED"/>
    <property type="match status" value="1"/>
</dbReference>
<dbReference type="InterPro" id="IPR051291">
    <property type="entry name" value="CIMAP"/>
</dbReference>